<sequence>MKDLDLLKLLIIDDKFVIKNSVAEIVEKLSLGIDQLRACYKLGSEQQIVIVVYDVTYLSTYSRKLKNGKQNGMTEVKPIQKRKEGSSRAKKLPIRNLFLFMVSMLNAKYPTFITCAFFTTNGSASFLTDKIVTALVQIYKARQILLTYKVVDGDRYIYSKYVTKIYNVMDQHFKKCDKFIDVKKLQTSVPLIILNDDLHELKRCRNFLLE</sequence>
<protein>
    <submittedName>
        <fullName evidence="2">Hypothetical_protein</fullName>
    </submittedName>
</protein>
<reference evidence="2 3" key="2">
    <citation type="submission" date="2024-07" db="EMBL/GenBank/DDBJ databases">
        <authorList>
            <person name="Akdeniz Z."/>
        </authorList>
    </citation>
    <scope>NUCLEOTIDE SEQUENCE [LARGE SCALE GENOMIC DNA]</scope>
</reference>
<gene>
    <name evidence="1" type="ORF">HINF_LOCUS21278</name>
    <name evidence="2" type="ORF">HINF_LOCUS79179</name>
</gene>
<dbReference type="Proteomes" id="UP001642409">
    <property type="component" value="Unassembled WGS sequence"/>
</dbReference>
<name>A0AA86P9T1_9EUKA</name>
<evidence type="ECO:0000313" key="1">
    <source>
        <dbReference type="EMBL" id="CAI9933633.1"/>
    </source>
</evidence>
<evidence type="ECO:0000313" key="2">
    <source>
        <dbReference type="EMBL" id="CAL6116752.1"/>
    </source>
</evidence>
<reference evidence="1" key="1">
    <citation type="submission" date="2023-06" db="EMBL/GenBank/DDBJ databases">
        <authorList>
            <person name="Kurt Z."/>
        </authorList>
    </citation>
    <scope>NUCLEOTIDE SEQUENCE</scope>
</reference>
<comment type="caution">
    <text evidence="1">The sequence shown here is derived from an EMBL/GenBank/DDBJ whole genome shotgun (WGS) entry which is preliminary data.</text>
</comment>
<organism evidence="1">
    <name type="scientific">Hexamita inflata</name>
    <dbReference type="NCBI Taxonomy" id="28002"/>
    <lineage>
        <taxon>Eukaryota</taxon>
        <taxon>Metamonada</taxon>
        <taxon>Diplomonadida</taxon>
        <taxon>Hexamitidae</taxon>
        <taxon>Hexamitinae</taxon>
        <taxon>Hexamita</taxon>
    </lineage>
</organism>
<accession>A0AA86P9T1</accession>
<evidence type="ECO:0000313" key="3">
    <source>
        <dbReference type="Proteomes" id="UP001642409"/>
    </source>
</evidence>
<dbReference type="AlphaFoldDB" id="A0AA86P9T1"/>
<dbReference type="EMBL" id="CAXDID020001081">
    <property type="protein sequence ID" value="CAL6116752.1"/>
    <property type="molecule type" value="Genomic_DNA"/>
</dbReference>
<keyword evidence="3" id="KW-1185">Reference proteome</keyword>
<proteinExistence type="predicted"/>
<dbReference type="EMBL" id="CATOUU010000545">
    <property type="protein sequence ID" value="CAI9933633.1"/>
    <property type="molecule type" value="Genomic_DNA"/>
</dbReference>